<dbReference type="InterPro" id="IPR014729">
    <property type="entry name" value="Rossmann-like_a/b/a_fold"/>
</dbReference>
<dbReference type="GO" id="GO:0005737">
    <property type="term" value="C:cytoplasm"/>
    <property type="evidence" value="ECO:0007669"/>
    <property type="project" value="UniProtKB-SubCell"/>
</dbReference>
<dbReference type="Proteomes" id="UP000037446">
    <property type="component" value="Unassembled WGS sequence"/>
</dbReference>
<dbReference type="CDD" id="cd01992">
    <property type="entry name" value="TilS_N"/>
    <property type="match status" value="1"/>
</dbReference>
<keyword evidence="2 6" id="KW-0819">tRNA processing</keyword>
<proteinExistence type="inferred from homology"/>
<evidence type="ECO:0000313" key="9">
    <source>
        <dbReference type="EMBL" id="KNH01576.1"/>
    </source>
</evidence>
<keyword evidence="7" id="KW-0175">Coiled coil</keyword>
<evidence type="ECO:0000256" key="5">
    <source>
        <dbReference type="ARBA" id="ARBA00048539"/>
    </source>
</evidence>
<sequence>MSGGPDSMALLGLAAASFDGAVEVATVDHGLRKEAAEECALVERVCAERSIPCTTLRITVAEGNRQDRARAARYAALGRWAGQRGLAAIATAHHADDQVETLLMRLNRGSGLAGLAGIRARAEIEGCPVPVLRPLLGFTKGELQTVVGCLSLPVVQDPSNRDDRYDRVRIRQQIAGVDWIDRKAFARSAAHLSEAEQTLESLAEELWNAAAVESGQKVEIRVPSQPDLAARLIARAVRTVGGTVSTGEAQAFLKTMGTRGNIGGVLIERHSDRYVCTPEPPRRGG</sequence>
<dbReference type="InterPro" id="IPR012094">
    <property type="entry name" value="tRNA_Ile_lys_synt"/>
</dbReference>
<dbReference type="NCBIfam" id="TIGR02432">
    <property type="entry name" value="lysidine_TilS_N"/>
    <property type="match status" value="1"/>
</dbReference>
<keyword evidence="4 6" id="KW-0067">ATP-binding</keyword>
<dbReference type="PANTHER" id="PTHR43033">
    <property type="entry name" value="TRNA(ILE)-LYSIDINE SYNTHASE-RELATED"/>
    <property type="match status" value="1"/>
</dbReference>
<comment type="similarity">
    <text evidence="6">Belongs to the tRNA(Ile)-lysidine synthase family.</text>
</comment>
<dbReference type="GO" id="GO:0006400">
    <property type="term" value="P:tRNA modification"/>
    <property type="evidence" value="ECO:0007669"/>
    <property type="project" value="UniProtKB-UniRule"/>
</dbReference>
<comment type="caution">
    <text evidence="9">The sequence shown here is derived from an EMBL/GenBank/DDBJ whole genome shotgun (WGS) entry which is preliminary data.</text>
</comment>
<keyword evidence="6" id="KW-0963">Cytoplasm</keyword>
<gene>
    <name evidence="6" type="primary">tilS</name>
    <name evidence="9" type="ORF">J121_710</name>
</gene>
<comment type="domain">
    <text evidence="6">The N-terminal region contains the highly conserved SGGXDS motif, predicted to be a P-loop motif involved in ATP binding.</text>
</comment>
<evidence type="ECO:0000256" key="7">
    <source>
        <dbReference type="SAM" id="Coils"/>
    </source>
</evidence>
<protein>
    <recommendedName>
        <fullName evidence="6">tRNA(Ile)-lysidine synthase</fullName>
        <ecNumber evidence="6">6.3.4.19</ecNumber>
    </recommendedName>
    <alternativeName>
        <fullName evidence="6">tRNA(Ile)-2-lysyl-cytidine synthase</fullName>
    </alternativeName>
    <alternativeName>
        <fullName evidence="6">tRNA(Ile)-lysidine synthetase</fullName>
    </alternativeName>
</protein>
<accession>A0A0L1KCC7</accession>
<name>A0A0L1KCC7_9SPHN</name>
<feature type="coiled-coil region" evidence="7">
    <location>
        <begin position="185"/>
        <end position="212"/>
    </location>
</feature>
<dbReference type="EC" id="6.3.4.19" evidence="6"/>
<dbReference type="PANTHER" id="PTHR43033:SF1">
    <property type="entry name" value="TRNA(ILE)-LYSIDINE SYNTHASE-RELATED"/>
    <property type="match status" value="1"/>
</dbReference>
<dbReference type="GO" id="GO:0032267">
    <property type="term" value="F:tRNA(Ile)-lysidine synthase activity"/>
    <property type="evidence" value="ECO:0007669"/>
    <property type="project" value="UniProtKB-EC"/>
</dbReference>
<comment type="subcellular location">
    <subcellularLocation>
        <location evidence="6">Cytoplasm</location>
    </subcellularLocation>
</comment>
<dbReference type="STRING" id="1306953.J121_710"/>
<keyword evidence="1 6" id="KW-0436">Ligase</keyword>
<comment type="catalytic activity">
    <reaction evidence="5 6">
        <text>cytidine(34) in tRNA(Ile2) + L-lysine + ATP = lysidine(34) in tRNA(Ile2) + AMP + diphosphate + H(+)</text>
        <dbReference type="Rhea" id="RHEA:43744"/>
        <dbReference type="Rhea" id="RHEA-COMP:10625"/>
        <dbReference type="Rhea" id="RHEA-COMP:10670"/>
        <dbReference type="ChEBI" id="CHEBI:15378"/>
        <dbReference type="ChEBI" id="CHEBI:30616"/>
        <dbReference type="ChEBI" id="CHEBI:32551"/>
        <dbReference type="ChEBI" id="CHEBI:33019"/>
        <dbReference type="ChEBI" id="CHEBI:82748"/>
        <dbReference type="ChEBI" id="CHEBI:83665"/>
        <dbReference type="ChEBI" id="CHEBI:456215"/>
        <dbReference type="EC" id="6.3.4.19"/>
    </reaction>
</comment>
<dbReference type="Pfam" id="PF01171">
    <property type="entry name" value="ATP_bind_3"/>
    <property type="match status" value="1"/>
</dbReference>
<dbReference type="SUPFAM" id="SSF52402">
    <property type="entry name" value="Adenine nucleotide alpha hydrolases-like"/>
    <property type="match status" value="1"/>
</dbReference>
<dbReference type="EMBL" id="JYNE01000026">
    <property type="protein sequence ID" value="KNH01576.1"/>
    <property type="molecule type" value="Genomic_DNA"/>
</dbReference>
<dbReference type="GO" id="GO:0005524">
    <property type="term" value="F:ATP binding"/>
    <property type="evidence" value="ECO:0007669"/>
    <property type="project" value="UniProtKB-UniRule"/>
</dbReference>
<dbReference type="HAMAP" id="MF_01161">
    <property type="entry name" value="tRNA_Ile_lys_synt"/>
    <property type="match status" value="1"/>
</dbReference>
<keyword evidence="3 6" id="KW-0547">Nucleotide-binding</keyword>
<dbReference type="Gene3D" id="3.40.50.620">
    <property type="entry name" value="HUPs"/>
    <property type="match status" value="1"/>
</dbReference>
<dbReference type="InterPro" id="IPR012795">
    <property type="entry name" value="tRNA_Ile_lys_synt_N"/>
</dbReference>
<feature type="binding site" evidence="6">
    <location>
        <begin position="2"/>
        <end position="7"/>
    </location>
    <ligand>
        <name>ATP</name>
        <dbReference type="ChEBI" id="CHEBI:30616"/>
    </ligand>
</feature>
<evidence type="ECO:0000256" key="4">
    <source>
        <dbReference type="ARBA" id="ARBA00022840"/>
    </source>
</evidence>
<evidence type="ECO:0000259" key="8">
    <source>
        <dbReference type="Pfam" id="PF01171"/>
    </source>
</evidence>
<evidence type="ECO:0000313" key="10">
    <source>
        <dbReference type="Proteomes" id="UP000037446"/>
    </source>
</evidence>
<dbReference type="InterPro" id="IPR011063">
    <property type="entry name" value="TilS/TtcA_N"/>
</dbReference>
<dbReference type="PATRIC" id="fig|1306953.7.peg.719"/>
<reference evidence="9" key="1">
    <citation type="submission" date="2015-02" db="EMBL/GenBank/DDBJ databases">
        <authorList>
            <person name="Chooi Y.-H."/>
        </authorList>
    </citation>
    <scope>NUCLEOTIDE SEQUENCE [LARGE SCALE GENOMIC DNA]</scope>
    <source>
        <strain evidence="9">LAMA 915</strain>
    </source>
</reference>
<evidence type="ECO:0000256" key="3">
    <source>
        <dbReference type="ARBA" id="ARBA00022741"/>
    </source>
</evidence>
<dbReference type="RefSeq" id="WP_157052144.1">
    <property type="nucleotide sequence ID" value="NZ_JYNE01000026.1"/>
</dbReference>
<organism evidence="9 10">
    <name type="scientific">Qipengyuania citrea LAMA 915</name>
    <dbReference type="NCBI Taxonomy" id="1306953"/>
    <lineage>
        <taxon>Bacteria</taxon>
        <taxon>Pseudomonadati</taxon>
        <taxon>Pseudomonadota</taxon>
        <taxon>Alphaproteobacteria</taxon>
        <taxon>Sphingomonadales</taxon>
        <taxon>Erythrobacteraceae</taxon>
        <taxon>Qipengyuania</taxon>
    </lineage>
</organism>
<feature type="domain" description="tRNA(Ile)-lysidine/2-thiocytidine synthase N-terminal" evidence="8">
    <location>
        <begin position="1"/>
        <end position="173"/>
    </location>
</feature>
<evidence type="ECO:0000256" key="6">
    <source>
        <dbReference type="HAMAP-Rule" id="MF_01161"/>
    </source>
</evidence>
<dbReference type="AlphaFoldDB" id="A0A0L1KCC7"/>
<evidence type="ECO:0000256" key="2">
    <source>
        <dbReference type="ARBA" id="ARBA00022694"/>
    </source>
</evidence>
<comment type="function">
    <text evidence="6">Ligates lysine onto the cytidine present at position 34 of the AUA codon-specific tRNA(Ile) that contains the anticodon CAU, in an ATP-dependent manner. Cytidine is converted to lysidine, thus changing the amino acid specificity of the tRNA from methionine to isoleucine.</text>
</comment>
<evidence type="ECO:0000256" key="1">
    <source>
        <dbReference type="ARBA" id="ARBA00022598"/>
    </source>
</evidence>